<evidence type="ECO:0000313" key="12">
    <source>
        <dbReference type="EMBL" id="VCU70108.1"/>
    </source>
</evidence>
<evidence type="ECO:0000256" key="8">
    <source>
        <dbReference type="PIRSR" id="PIRSR001589-1"/>
    </source>
</evidence>
<evidence type="ECO:0000256" key="5">
    <source>
        <dbReference type="ARBA" id="ARBA00022840"/>
    </source>
</evidence>
<dbReference type="CDD" id="cd01991">
    <property type="entry name" value="Asn_synthase_B_C"/>
    <property type="match status" value="1"/>
</dbReference>
<dbReference type="SUPFAM" id="SSF52402">
    <property type="entry name" value="Adenine nucleotide alpha hydrolases-like"/>
    <property type="match status" value="1"/>
</dbReference>
<keyword evidence="12" id="KW-0436">Ligase</keyword>
<dbReference type="PIRSF" id="PIRSF001589">
    <property type="entry name" value="Asn_synthetase_glu-h"/>
    <property type="match status" value="1"/>
</dbReference>
<feature type="binding site" evidence="9">
    <location>
        <begin position="387"/>
        <end position="388"/>
    </location>
    <ligand>
        <name>ATP</name>
        <dbReference type="ChEBI" id="CHEBI:30616"/>
    </ligand>
</feature>
<dbReference type="PANTHER" id="PTHR43284:SF1">
    <property type="entry name" value="ASPARAGINE SYNTHETASE"/>
    <property type="match status" value="1"/>
</dbReference>
<dbReference type="PROSITE" id="PS51278">
    <property type="entry name" value="GATASE_TYPE_2"/>
    <property type="match status" value="1"/>
</dbReference>
<evidence type="ECO:0000256" key="10">
    <source>
        <dbReference type="PIRSR" id="PIRSR001589-3"/>
    </source>
</evidence>
<dbReference type="Pfam" id="PF13522">
    <property type="entry name" value="GATase_6"/>
    <property type="match status" value="1"/>
</dbReference>
<keyword evidence="13" id="KW-1185">Reference proteome</keyword>
<dbReference type="OrthoDB" id="9763290at2"/>
<dbReference type="PANTHER" id="PTHR43284">
    <property type="entry name" value="ASPARAGINE SYNTHETASE (GLUTAMINE-HYDROLYZING)"/>
    <property type="match status" value="1"/>
</dbReference>
<evidence type="ECO:0000256" key="3">
    <source>
        <dbReference type="ARBA" id="ARBA00012737"/>
    </source>
</evidence>
<dbReference type="InterPro" id="IPR001962">
    <property type="entry name" value="Asn_synthase"/>
</dbReference>
<dbReference type="CDD" id="cd00712">
    <property type="entry name" value="AsnB"/>
    <property type="match status" value="1"/>
</dbReference>
<dbReference type="Gene3D" id="3.40.50.620">
    <property type="entry name" value="HUPs"/>
    <property type="match status" value="1"/>
</dbReference>
<feature type="binding site" evidence="9">
    <location>
        <position position="104"/>
    </location>
    <ligand>
        <name>L-glutamine</name>
        <dbReference type="ChEBI" id="CHEBI:58359"/>
    </ligand>
</feature>
<dbReference type="GO" id="GO:0006529">
    <property type="term" value="P:asparagine biosynthetic process"/>
    <property type="evidence" value="ECO:0007669"/>
    <property type="project" value="UniProtKB-KW"/>
</dbReference>
<sequence>MCGLAGFLDPTPLSNDASGERIRAMTASLHRRGPDAEGHWLNDGIALGHRRLAIIELSEAGAQPMISQDGRFVIAFNGEIYNHLELRSIIEKSAAEPKWRGHSDTETLLACIAHWGIDETLQRAHGMFAIAVWDTQRKNLILARDRMGEKPLYWGFAGRALVFASELKALRKHPDFPRQVCREALAQYMRFGYIPSPRSIHPNIYKLEPGSILEVDSLSFSRPDRPLRPGEHLGPLRIRQYWSLNHTIESGLQAPILNEDDAAFELSETLENAIVQQMISDVPLGAFLSGGIDSSLIVALMQKRASQPIKTFTIGFDDSRFNEAPYAAAVARHLGTEHTEILVTDAEAREVIPSLPEFYDEPFGDSSQIPTHLVCRAARTRVTVALSGDGGDELFGGYNRYFWHRKVWRRFDWIPFPLRQALGRALSFPSVDAWNHSAELMGKAGVISISRPGDKVHKLASRFMHVRTIDDLYKSLVSEWEQPKALIPHFAGEPPSMLSDPLPGGMHPLARMMAQDIRSYLPDDILCKVDRAAMGVSLETRVPFLDPRVVALSARIPMRMKIQGNIGKLPLRNILYKHVPRELIERPKAGFGIPVGTWLRGPLRSWAEDLLTPAALANDELLNPAPIRKAWAEHLSGNRDWTPRLWMILMLQSWRQHEA</sequence>
<evidence type="ECO:0000256" key="1">
    <source>
        <dbReference type="ARBA" id="ARBA00005187"/>
    </source>
</evidence>
<comment type="pathway">
    <text evidence="1">Amino-acid biosynthesis; L-asparagine biosynthesis; L-asparagine from L-aspartate (L-Gln route): step 1/1.</text>
</comment>
<feature type="active site" description="For GATase activity" evidence="8">
    <location>
        <position position="2"/>
    </location>
</feature>
<evidence type="ECO:0000256" key="9">
    <source>
        <dbReference type="PIRSR" id="PIRSR001589-2"/>
    </source>
</evidence>
<dbReference type="Proteomes" id="UP000277294">
    <property type="component" value="Unassembled WGS sequence"/>
</dbReference>
<evidence type="ECO:0000313" key="13">
    <source>
        <dbReference type="Proteomes" id="UP000277294"/>
    </source>
</evidence>
<dbReference type="InterPro" id="IPR051786">
    <property type="entry name" value="ASN_synthetase/amidase"/>
</dbReference>
<dbReference type="NCBIfam" id="TIGR01536">
    <property type="entry name" value="asn_synth_AEB"/>
    <property type="match status" value="1"/>
</dbReference>
<dbReference type="SUPFAM" id="SSF56235">
    <property type="entry name" value="N-terminal nucleophile aminohydrolases (Ntn hydrolases)"/>
    <property type="match status" value="1"/>
</dbReference>
<protein>
    <recommendedName>
        <fullName evidence="3">asparagine synthase (glutamine-hydrolyzing)</fullName>
        <ecNumber evidence="3">6.3.5.4</ecNumber>
    </recommendedName>
</protein>
<dbReference type="InterPro" id="IPR014729">
    <property type="entry name" value="Rossmann-like_a/b/a_fold"/>
</dbReference>
<evidence type="ECO:0000259" key="11">
    <source>
        <dbReference type="PROSITE" id="PS51278"/>
    </source>
</evidence>
<evidence type="ECO:0000256" key="6">
    <source>
        <dbReference type="ARBA" id="ARBA00022962"/>
    </source>
</evidence>
<dbReference type="EMBL" id="UWPJ01000017">
    <property type="protein sequence ID" value="VCU70108.1"/>
    <property type="molecule type" value="Genomic_DNA"/>
</dbReference>
<gene>
    <name evidence="12" type="primary">asnB</name>
    <name evidence="12" type="ORF">PIGHUM_02175</name>
</gene>
<dbReference type="AlphaFoldDB" id="A0A3P4B3A2"/>
<organism evidence="12 13">
    <name type="scientific">Pigmentiphaga humi</name>
    <dbReference type="NCBI Taxonomy" id="2478468"/>
    <lineage>
        <taxon>Bacteria</taxon>
        <taxon>Pseudomonadati</taxon>
        <taxon>Pseudomonadota</taxon>
        <taxon>Betaproteobacteria</taxon>
        <taxon>Burkholderiales</taxon>
        <taxon>Alcaligenaceae</taxon>
        <taxon>Pigmentiphaga</taxon>
    </lineage>
</organism>
<dbReference type="InterPro" id="IPR006426">
    <property type="entry name" value="Asn_synth_AEB"/>
</dbReference>
<dbReference type="InterPro" id="IPR017932">
    <property type="entry name" value="GATase_2_dom"/>
</dbReference>
<evidence type="ECO:0000256" key="4">
    <source>
        <dbReference type="ARBA" id="ARBA00022741"/>
    </source>
</evidence>
<dbReference type="InterPro" id="IPR033738">
    <property type="entry name" value="AsnB_N"/>
</dbReference>
<reference evidence="12 13" key="1">
    <citation type="submission" date="2018-10" db="EMBL/GenBank/DDBJ databases">
        <authorList>
            <person name="Criscuolo A."/>
        </authorList>
    </citation>
    <scope>NUCLEOTIDE SEQUENCE [LARGE SCALE GENOMIC DNA]</scope>
    <source>
        <strain evidence="12">DnA1</strain>
    </source>
</reference>
<dbReference type="EC" id="6.3.5.4" evidence="3"/>
<comment type="catalytic activity">
    <reaction evidence="7">
        <text>L-aspartate + L-glutamine + ATP + H2O = L-asparagine + L-glutamate + AMP + diphosphate + H(+)</text>
        <dbReference type="Rhea" id="RHEA:12228"/>
        <dbReference type="ChEBI" id="CHEBI:15377"/>
        <dbReference type="ChEBI" id="CHEBI:15378"/>
        <dbReference type="ChEBI" id="CHEBI:29985"/>
        <dbReference type="ChEBI" id="CHEBI:29991"/>
        <dbReference type="ChEBI" id="CHEBI:30616"/>
        <dbReference type="ChEBI" id="CHEBI:33019"/>
        <dbReference type="ChEBI" id="CHEBI:58048"/>
        <dbReference type="ChEBI" id="CHEBI:58359"/>
        <dbReference type="ChEBI" id="CHEBI:456215"/>
        <dbReference type="EC" id="6.3.5.4"/>
    </reaction>
</comment>
<feature type="site" description="Important for beta-aspartyl-AMP intermediate formation" evidence="10">
    <location>
        <position position="389"/>
    </location>
</feature>
<dbReference type="Pfam" id="PF00733">
    <property type="entry name" value="Asn_synthase"/>
    <property type="match status" value="1"/>
</dbReference>
<evidence type="ECO:0000256" key="7">
    <source>
        <dbReference type="ARBA" id="ARBA00048741"/>
    </source>
</evidence>
<keyword evidence="6 8" id="KW-0315">Glutamine amidotransferase</keyword>
<keyword evidence="8" id="KW-0028">Amino-acid biosynthesis</keyword>
<keyword evidence="4 9" id="KW-0547">Nucleotide-binding</keyword>
<name>A0A3P4B3A2_9BURK</name>
<proteinExistence type="inferred from homology"/>
<dbReference type="GO" id="GO:0005829">
    <property type="term" value="C:cytosol"/>
    <property type="evidence" value="ECO:0007669"/>
    <property type="project" value="TreeGrafter"/>
</dbReference>
<keyword evidence="8" id="KW-0061">Asparagine biosynthesis</keyword>
<dbReference type="RefSeq" id="WP_124079619.1">
    <property type="nucleotide sequence ID" value="NZ_UWPJ01000017.1"/>
</dbReference>
<dbReference type="GO" id="GO:0004066">
    <property type="term" value="F:asparagine synthase (glutamine-hydrolyzing) activity"/>
    <property type="evidence" value="ECO:0007669"/>
    <property type="project" value="UniProtKB-EC"/>
</dbReference>
<comment type="similarity">
    <text evidence="2">Belongs to the asparagine synthetase family.</text>
</comment>
<feature type="binding site" evidence="9">
    <location>
        <position position="314"/>
    </location>
    <ligand>
        <name>ATP</name>
        <dbReference type="ChEBI" id="CHEBI:30616"/>
    </ligand>
</feature>
<keyword evidence="5 9" id="KW-0067">ATP-binding</keyword>
<dbReference type="InterPro" id="IPR029055">
    <property type="entry name" value="Ntn_hydrolases_N"/>
</dbReference>
<accession>A0A3P4B3A2</accession>
<dbReference type="Gene3D" id="3.60.20.10">
    <property type="entry name" value="Glutamine Phosphoribosylpyrophosphate, subunit 1, domain 1"/>
    <property type="match status" value="1"/>
</dbReference>
<feature type="domain" description="Glutamine amidotransferase type-2" evidence="11">
    <location>
        <begin position="2"/>
        <end position="218"/>
    </location>
</feature>
<dbReference type="GO" id="GO:0005524">
    <property type="term" value="F:ATP binding"/>
    <property type="evidence" value="ECO:0007669"/>
    <property type="project" value="UniProtKB-KW"/>
</dbReference>
<evidence type="ECO:0000256" key="2">
    <source>
        <dbReference type="ARBA" id="ARBA00005752"/>
    </source>
</evidence>